<organism evidence="1 2">
    <name type="scientific">Heracleum sosnowskyi</name>
    <dbReference type="NCBI Taxonomy" id="360622"/>
    <lineage>
        <taxon>Eukaryota</taxon>
        <taxon>Viridiplantae</taxon>
        <taxon>Streptophyta</taxon>
        <taxon>Embryophyta</taxon>
        <taxon>Tracheophyta</taxon>
        <taxon>Spermatophyta</taxon>
        <taxon>Magnoliopsida</taxon>
        <taxon>eudicotyledons</taxon>
        <taxon>Gunneridae</taxon>
        <taxon>Pentapetalae</taxon>
        <taxon>asterids</taxon>
        <taxon>campanulids</taxon>
        <taxon>Apiales</taxon>
        <taxon>Apiaceae</taxon>
        <taxon>Apioideae</taxon>
        <taxon>apioid superclade</taxon>
        <taxon>Tordylieae</taxon>
        <taxon>Tordyliinae</taxon>
        <taxon>Heracleum</taxon>
    </lineage>
</organism>
<dbReference type="InterPro" id="IPR008480">
    <property type="entry name" value="DUF761_pln"/>
</dbReference>
<evidence type="ECO:0000313" key="1">
    <source>
        <dbReference type="EMBL" id="KAK1354284.1"/>
    </source>
</evidence>
<dbReference type="Proteomes" id="UP001237642">
    <property type="component" value="Unassembled WGS sequence"/>
</dbReference>
<comment type="caution">
    <text evidence="1">The sequence shown here is derived from an EMBL/GenBank/DDBJ whole genome shotgun (WGS) entry which is preliminary data.</text>
</comment>
<keyword evidence="2" id="KW-1185">Reference proteome</keyword>
<dbReference type="PANTHER" id="PTHR33265">
    <property type="entry name" value="AVR9/CF-9 RAPIDLY ELICITED PROTEIN-RELATED"/>
    <property type="match status" value="1"/>
</dbReference>
<sequence length="190" mass="22557">MQMKKLNAARRAWNILRITLLWARKGGVLRRRLMLNFPKYIKNLRHNHGGNTYRYGERQLSFDDTPVIHVRMHRPSSLRFKLPNIPCINPAQVDFDFDFSDANDDGFYYDDIARKSFLKSAEDQEDDEEEEYSGLDVEVYGDHENEEQTANIDTKAEEFIAKFYEQMKLQRQISYLEYHKPSTSVDQRHS</sequence>
<evidence type="ECO:0000313" key="2">
    <source>
        <dbReference type="Proteomes" id="UP001237642"/>
    </source>
</evidence>
<name>A0AAD8GU48_9APIA</name>
<dbReference type="EMBL" id="JAUIZM010000011">
    <property type="protein sequence ID" value="KAK1354284.1"/>
    <property type="molecule type" value="Genomic_DNA"/>
</dbReference>
<gene>
    <name evidence="1" type="ORF">POM88_047540</name>
</gene>
<reference evidence="1" key="1">
    <citation type="submission" date="2023-02" db="EMBL/GenBank/DDBJ databases">
        <title>Genome of toxic invasive species Heracleum sosnowskyi carries increased number of genes despite the absence of recent whole-genome duplications.</title>
        <authorList>
            <person name="Schelkunov M."/>
            <person name="Shtratnikova V."/>
            <person name="Makarenko M."/>
            <person name="Klepikova A."/>
            <person name="Omelchenko D."/>
            <person name="Novikova G."/>
            <person name="Obukhova E."/>
            <person name="Bogdanov V."/>
            <person name="Penin A."/>
            <person name="Logacheva M."/>
        </authorList>
    </citation>
    <scope>NUCLEOTIDE SEQUENCE</scope>
    <source>
        <strain evidence="1">Hsosn_3</strain>
        <tissue evidence="1">Leaf</tissue>
    </source>
</reference>
<dbReference type="Pfam" id="PF05553">
    <property type="entry name" value="DUF761"/>
    <property type="match status" value="1"/>
</dbReference>
<proteinExistence type="predicted"/>
<protein>
    <submittedName>
        <fullName evidence="1">Beta-fructofuranosidase, insoluble isoenzyme CWINV6</fullName>
    </submittedName>
</protein>
<accession>A0AAD8GU48</accession>
<dbReference type="PANTHER" id="PTHR33265:SF5">
    <property type="entry name" value="COTTON FIBER PROTEIN"/>
    <property type="match status" value="1"/>
</dbReference>
<reference evidence="1" key="2">
    <citation type="submission" date="2023-05" db="EMBL/GenBank/DDBJ databases">
        <authorList>
            <person name="Schelkunov M.I."/>
        </authorList>
    </citation>
    <scope>NUCLEOTIDE SEQUENCE</scope>
    <source>
        <strain evidence="1">Hsosn_3</strain>
        <tissue evidence="1">Leaf</tissue>
    </source>
</reference>
<dbReference type="AlphaFoldDB" id="A0AAD8GU48"/>